<sequence length="530" mass="56538">MTTLTPAELFREIEALRAAVRDEAAAILAGWSGARLPARALPAAHNLACYLALRRHDISDLQESLAAFGLSSLGRLEGHVMASLESVCATLGRLVGAPRPGRWRPGKIAVSGAALRQAQRRFFGPDRIGARARIMVTLPSEAAEDRALVRSLIEAGMTCARINCAHDDAQAWRAMAALVREESAPGGCTVLMDIAGPKLRLASVHAAEPVRLRRGDRVVLVRDLSRADSADPVIATLSHPAVVDSLSPGAEVWINDGRIGLAVTAAAPGRAVLIVVHARAKGERLRPGKGVNVPELGLALAPLTEKDRADLDVVAEIADSVGYSFVQRPEDVALLSGELALRRPGRPPLPMVLKIETPLAVRNLPRLIVTALARGPVAVMIARGDLAVELGFARMSEIQEEILWIAEAARVPVVWATQVLDSLVREGLPSRAEATDAAMAQRAECVMLNKGPHLAAGVRFLADVLRRMDRHQRKKTARFGALHSWPPEELALPPASPWVGGEGRNGERLQRSASRDAGLAGVSVTGRCGP</sequence>
<feature type="compositionally biased region" description="Basic and acidic residues" evidence="3">
    <location>
        <begin position="504"/>
        <end position="514"/>
    </location>
</feature>
<dbReference type="RefSeq" id="WP_218284422.1">
    <property type="nucleotide sequence ID" value="NZ_CP076448.1"/>
</dbReference>
<dbReference type="GO" id="GO:0030955">
    <property type="term" value="F:potassium ion binding"/>
    <property type="evidence" value="ECO:0007669"/>
    <property type="project" value="InterPro"/>
</dbReference>
<keyword evidence="1" id="KW-0808">Transferase</keyword>
<reference evidence="5" key="1">
    <citation type="submission" date="2021-06" db="EMBL/GenBank/DDBJ databases">
        <title>Elioraea tepida, sp. nov., a moderately thermophilic aerobic anoxygenic phototrophic bacterium isolated from an alkaline siliceous hot spring mat community in Yellowstone National Park, WY, USA.</title>
        <authorList>
            <person name="Saini M.K."/>
            <person name="Yoshida S."/>
            <person name="Sebastian A."/>
            <person name="Hirose S."/>
            <person name="Hara E."/>
            <person name="Tamaki H."/>
            <person name="Soulier N.T."/>
            <person name="Albert I."/>
            <person name="Hanada S."/>
            <person name="Bryant D.A."/>
            <person name="Tank M."/>
        </authorList>
    </citation>
    <scope>NUCLEOTIDE SEQUENCE</scope>
    <source>
        <strain evidence="5">MS-P2</strain>
    </source>
</reference>
<evidence type="ECO:0000256" key="3">
    <source>
        <dbReference type="SAM" id="MobiDB-lite"/>
    </source>
</evidence>
<evidence type="ECO:0000259" key="4">
    <source>
        <dbReference type="Pfam" id="PF00224"/>
    </source>
</evidence>
<evidence type="ECO:0000256" key="1">
    <source>
        <dbReference type="ARBA" id="ARBA00022679"/>
    </source>
</evidence>
<organism evidence="5 6">
    <name type="scientific">Elioraea tepida</name>
    <dbReference type="NCBI Taxonomy" id="2843330"/>
    <lineage>
        <taxon>Bacteria</taxon>
        <taxon>Pseudomonadati</taxon>
        <taxon>Pseudomonadota</taxon>
        <taxon>Alphaproteobacteria</taxon>
        <taxon>Acetobacterales</taxon>
        <taxon>Elioraeaceae</taxon>
        <taxon>Elioraea</taxon>
    </lineage>
</organism>
<dbReference type="InterPro" id="IPR015793">
    <property type="entry name" value="Pyrv_Knase_brl"/>
</dbReference>
<evidence type="ECO:0000256" key="2">
    <source>
        <dbReference type="ARBA" id="ARBA00022723"/>
    </source>
</evidence>
<evidence type="ECO:0000313" key="6">
    <source>
        <dbReference type="Proteomes" id="UP000694001"/>
    </source>
</evidence>
<name>A0A975YIM4_9PROT</name>
<dbReference type="KEGG" id="elio:KO353_09470"/>
<dbReference type="EMBL" id="CP076448">
    <property type="protein sequence ID" value="QXM23557.1"/>
    <property type="molecule type" value="Genomic_DNA"/>
</dbReference>
<accession>A0A975YIM4</accession>
<protein>
    <recommendedName>
        <fullName evidence="4">Pyruvate kinase barrel domain-containing protein</fullName>
    </recommendedName>
</protein>
<feature type="region of interest" description="Disordered" evidence="3">
    <location>
        <begin position="493"/>
        <end position="530"/>
    </location>
</feature>
<dbReference type="GO" id="GO:0004743">
    <property type="term" value="F:pyruvate kinase activity"/>
    <property type="evidence" value="ECO:0007669"/>
    <property type="project" value="InterPro"/>
</dbReference>
<proteinExistence type="predicted"/>
<feature type="domain" description="Pyruvate kinase barrel" evidence="4">
    <location>
        <begin position="131"/>
        <end position="449"/>
    </location>
</feature>
<keyword evidence="2" id="KW-0479">Metal-binding</keyword>
<dbReference type="GO" id="GO:0000287">
    <property type="term" value="F:magnesium ion binding"/>
    <property type="evidence" value="ECO:0007669"/>
    <property type="project" value="InterPro"/>
</dbReference>
<keyword evidence="6" id="KW-1185">Reference proteome</keyword>
<dbReference type="Pfam" id="PF00224">
    <property type="entry name" value="PK"/>
    <property type="match status" value="1"/>
</dbReference>
<dbReference type="PANTHER" id="PTHR11817">
    <property type="entry name" value="PYRUVATE KINASE"/>
    <property type="match status" value="1"/>
</dbReference>
<evidence type="ECO:0000313" key="5">
    <source>
        <dbReference type="EMBL" id="QXM23557.1"/>
    </source>
</evidence>
<dbReference type="InterPro" id="IPR001697">
    <property type="entry name" value="Pyr_Knase"/>
</dbReference>
<dbReference type="Proteomes" id="UP000694001">
    <property type="component" value="Chromosome"/>
</dbReference>
<dbReference type="AlphaFoldDB" id="A0A975YIM4"/>
<gene>
    <name evidence="5" type="ORF">KO353_09470</name>
</gene>